<keyword evidence="2" id="KW-1185">Reference proteome</keyword>
<dbReference type="InterPro" id="IPR039570">
    <property type="entry name" value="AmiC_PBP1"/>
</dbReference>
<dbReference type="Pfam" id="PF13433">
    <property type="entry name" value="Peripla_BP_5"/>
    <property type="match status" value="1"/>
</dbReference>
<proteinExistence type="predicted"/>
<dbReference type="RefSeq" id="WP_287865052.1">
    <property type="nucleotide sequence ID" value="NZ_JAEACP010000015.1"/>
</dbReference>
<dbReference type="Proteomes" id="UP001595445">
    <property type="component" value="Unassembled WGS sequence"/>
</dbReference>
<comment type="caution">
    <text evidence="1">The sequence shown here is derived from an EMBL/GenBank/DDBJ whole genome shotgun (WGS) entry which is preliminary data.</text>
</comment>
<dbReference type="SUPFAM" id="SSF53822">
    <property type="entry name" value="Periplasmic binding protein-like I"/>
    <property type="match status" value="1"/>
</dbReference>
<sequence length="391" mass="42921">MGLRVLEARLDRIPIPLGLLFSRQGNYGEVGTTMFRGAMLAVDEIAADRSCGFAFAVHEVEPQGRNENYIAGARQLLQREGLAHVVGCYTSSSRKEVLPVFEKHDALLWYPSHYEGFETSENIVYTGAAPNQHVVPLAHYLLAQGGRNAFMVGSNYIWAWENNRIMRDILGRNGGQVLGERYVPLGECELDEIIELILRSRPDFIFNTLIGESSYSFFRAFRERCAAAGLDQPAELPVVSCSLAEPELALIGAACDGHLSSSVYFSSIRSEANARFLAAWKATYPAAGEPSADAEASYIAVHVLAQAIRLAQSAEVPAVLAALKDVRFQAPQGPVSINPDNRHSFLWPRIGRSRADGTFDIIHEGSSVVEPDPYLVWEPLTFSPPALKVVS</sequence>
<accession>A0ABV7DVK1</accession>
<dbReference type="EMBL" id="JBHRSM010000019">
    <property type="protein sequence ID" value="MFC3086603.1"/>
    <property type="molecule type" value="Genomic_DNA"/>
</dbReference>
<dbReference type="PANTHER" id="PTHR47628:SF1">
    <property type="entry name" value="ALIPHATIC AMIDASE EXPRESSION-REGULATING PROTEIN"/>
    <property type="match status" value="1"/>
</dbReference>
<dbReference type="PANTHER" id="PTHR47628">
    <property type="match status" value="1"/>
</dbReference>
<protein>
    <submittedName>
        <fullName evidence="1">Transporter substrate-binding domain-containing protein</fullName>
    </submittedName>
</protein>
<reference evidence="2" key="1">
    <citation type="journal article" date="2019" name="Int. J. Syst. Evol. Microbiol.">
        <title>The Global Catalogue of Microorganisms (GCM) 10K type strain sequencing project: providing services to taxonomists for standard genome sequencing and annotation.</title>
        <authorList>
            <consortium name="The Broad Institute Genomics Platform"/>
            <consortium name="The Broad Institute Genome Sequencing Center for Infectious Disease"/>
            <person name="Wu L."/>
            <person name="Ma J."/>
        </authorList>
    </citation>
    <scope>NUCLEOTIDE SEQUENCE [LARGE SCALE GENOMIC DNA]</scope>
    <source>
        <strain evidence="2">KCTC 62102</strain>
    </source>
</reference>
<name>A0ABV7DVK1_9RHOB</name>
<evidence type="ECO:0000313" key="1">
    <source>
        <dbReference type="EMBL" id="MFC3086603.1"/>
    </source>
</evidence>
<dbReference type="Gene3D" id="3.40.50.2300">
    <property type="match status" value="2"/>
</dbReference>
<dbReference type="InterPro" id="IPR028082">
    <property type="entry name" value="Peripla_BP_I"/>
</dbReference>
<organism evidence="1 2">
    <name type="scientific">Tabrizicola soli</name>
    <dbReference type="NCBI Taxonomy" id="2185115"/>
    <lineage>
        <taxon>Bacteria</taxon>
        <taxon>Pseudomonadati</taxon>
        <taxon>Pseudomonadota</taxon>
        <taxon>Alphaproteobacteria</taxon>
        <taxon>Rhodobacterales</taxon>
        <taxon>Paracoccaceae</taxon>
        <taxon>Tabrizicola</taxon>
    </lineage>
</organism>
<gene>
    <name evidence="1" type="ORF">ACFOD6_11150</name>
</gene>
<dbReference type="CDD" id="cd06357">
    <property type="entry name" value="PBP1_AmiC"/>
    <property type="match status" value="1"/>
</dbReference>
<evidence type="ECO:0000313" key="2">
    <source>
        <dbReference type="Proteomes" id="UP001595445"/>
    </source>
</evidence>